<dbReference type="Proteomes" id="UP000232003">
    <property type="component" value="Plasmid pNFSY07"/>
</dbReference>
<protein>
    <submittedName>
        <fullName evidence="2">Uncharacterized protein</fullName>
    </submittedName>
</protein>
<evidence type="ECO:0000256" key="1">
    <source>
        <dbReference type="SAM" id="Coils"/>
    </source>
</evidence>
<sequence length="59" mass="6893">MGKDQLLKLERETQLLLAPKQLVDIIVEQAIAIEKLNSRILELEEKVEKLKVSRDEWHA</sequence>
<keyword evidence="1" id="KW-0175">Coiled coil</keyword>
<keyword evidence="3" id="KW-1185">Reference proteome</keyword>
<keyword evidence="2" id="KW-0614">Plasmid</keyword>
<dbReference type="AlphaFoldDB" id="A0A2K8T873"/>
<name>A0A2K8T873_9NOSO</name>
<accession>A0A2K8T873</accession>
<dbReference type="KEGG" id="nfl:COO91_10103"/>
<reference evidence="2 3" key="1">
    <citation type="submission" date="2017-11" db="EMBL/GenBank/DDBJ databases">
        <title>Complete genome of a free-living desiccation-tolerant cyanobacterium and its photosynthetic adaptation to extreme terrestrial habitat.</title>
        <authorList>
            <person name="Shang J."/>
        </authorList>
    </citation>
    <scope>NUCLEOTIDE SEQUENCE [LARGE SCALE GENOMIC DNA]</scope>
    <source>
        <strain evidence="2 3">CCNUN1</strain>
        <plasmid evidence="3">pnfsy07</plasmid>
    </source>
</reference>
<geneLocation type="plasmid" evidence="3">
    <name>pnfsy07</name>
</geneLocation>
<evidence type="ECO:0000313" key="3">
    <source>
        <dbReference type="Proteomes" id="UP000232003"/>
    </source>
</evidence>
<evidence type="ECO:0000313" key="2">
    <source>
        <dbReference type="EMBL" id="AUB43896.1"/>
    </source>
</evidence>
<proteinExistence type="predicted"/>
<feature type="coiled-coil region" evidence="1">
    <location>
        <begin position="26"/>
        <end position="53"/>
    </location>
</feature>
<dbReference type="EMBL" id="CP024792">
    <property type="protein sequence ID" value="AUB43896.1"/>
    <property type="molecule type" value="Genomic_DNA"/>
</dbReference>
<organism evidence="2 3">
    <name type="scientific">Nostoc flagelliforme CCNUN1</name>
    <dbReference type="NCBI Taxonomy" id="2038116"/>
    <lineage>
        <taxon>Bacteria</taxon>
        <taxon>Bacillati</taxon>
        <taxon>Cyanobacteriota</taxon>
        <taxon>Cyanophyceae</taxon>
        <taxon>Nostocales</taxon>
        <taxon>Nostocaceae</taxon>
        <taxon>Nostoc</taxon>
    </lineage>
</organism>
<gene>
    <name evidence="2" type="ORF">COO91_10103</name>
</gene>
<dbReference type="RefSeq" id="WP_100903843.1">
    <property type="nucleotide sequence ID" value="NZ_CAWNNC010000008.1"/>
</dbReference>